<evidence type="ECO:0000256" key="1">
    <source>
        <dbReference type="SAM" id="SignalP"/>
    </source>
</evidence>
<feature type="signal peptide" evidence="1">
    <location>
        <begin position="1"/>
        <end position="28"/>
    </location>
</feature>
<feature type="chain" id="PRO_5017347489" evidence="1">
    <location>
        <begin position="29"/>
        <end position="103"/>
    </location>
</feature>
<name>A0A3A6SXN0_9GAMM</name>
<keyword evidence="1" id="KW-0732">Signal</keyword>
<gene>
    <name evidence="2" type="ORF">D5R81_19610</name>
</gene>
<dbReference type="AlphaFoldDB" id="A0A3A6SXN0"/>
<dbReference type="Proteomes" id="UP000273022">
    <property type="component" value="Unassembled WGS sequence"/>
</dbReference>
<reference evidence="2 3" key="1">
    <citation type="submission" date="2018-09" db="EMBL/GenBank/DDBJ databases">
        <title>Phylogeny of the Shewanellaceae, and recommendation for two new genera, Pseudoshewanella and Parashewanella.</title>
        <authorList>
            <person name="Wang G."/>
        </authorList>
    </citation>
    <scope>NUCLEOTIDE SEQUENCE [LARGE SCALE GENOMIC DNA]</scope>
    <source>
        <strain evidence="2 3">KCTC 22492</strain>
    </source>
</reference>
<protein>
    <submittedName>
        <fullName evidence="2">Uncharacterized protein</fullName>
    </submittedName>
</protein>
<evidence type="ECO:0000313" key="3">
    <source>
        <dbReference type="Proteomes" id="UP000273022"/>
    </source>
</evidence>
<keyword evidence="3" id="KW-1185">Reference proteome</keyword>
<proteinExistence type="predicted"/>
<organism evidence="2 3">
    <name type="scientific">Parashewanella spongiae</name>
    <dbReference type="NCBI Taxonomy" id="342950"/>
    <lineage>
        <taxon>Bacteria</taxon>
        <taxon>Pseudomonadati</taxon>
        <taxon>Pseudomonadota</taxon>
        <taxon>Gammaproteobacteria</taxon>
        <taxon>Alteromonadales</taxon>
        <taxon>Shewanellaceae</taxon>
        <taxon>Parashewanella</taxon>
    </lineage>
</organism>
<comment type="caution">
    <text evidence="2">The sequence shown here is derived from an EMBL/GenBank/DDBJ whole genome shotgun (WGS) entry which is preliminary data.</text>
</comment>
<accession>A0A3A6SXN0</accession>
<dbReference type="EMBL" id="QYYH01000237">
    <property type="protein sequence ID" value="RJY01911.1"/>
    <property type="molecule type" value="Genomic_DNA"/>
</dbReference>
<evidence type="ECO:0000313" key="2">
    <source>
        <dbReference type="EMBL" id="RJY01911.1"/>
    </source>
</evidence>
<dbReference type="RefSeq" id="WP_121855254.1">
    <property type="nucleotide sequence ID" value="NZ_CP037952.1"/>
</dbReference>
<sequence length="103" mass="11155">MFTQMTKKTTNTLIGLTMVLGLSFSAQASVLPSDISSSIEQSIAKQRAELLKVAKTEIMLSIETQLAEIMNEMSTTGLVNLESETTADTKQLAKAKNTKEGDQ</sequence>